<protein>
    <submittedName>
        <fullName evidence="1">Uncharacterized protein</fullName>
    </submittedName>
</protein>
<comment type="caution">
    <text evidence="1">The sequence shown here is derived from an EMBL/GenBank/DDBJ whole genome shotgun (WGS) entry which is preliminary data.</text>
</comment>
<dbReference type="EMBL" id="JAYEET010000052">
    <property type="protein sequence ID" value="MEA1607636.1"/>
    <property type="molecule type" value="Genomic_DNA"/>
</dbReference>
<name>A0ABU5PD74_9PSED</name>
<organism evidence="1 2">
    <name type="scientific">Pseudomonas spirodelae</name>
    <dbReference type="NCBI Taxonomy" id="3101751"/>
    <lineage>
        <taxon>Bacteria</taxon>
        <taxon>Pseudomonadati</taxon>
        <taxon>Pseudomonadota</taxon>
        <taxon>Gammaproteobacteria</taxon>
        <taxon>Pseudomonadales</taxon>
        <taxon>Pseudomonadaceae</taxon>
        <taxon>Pseudomonas</taxon>
    </lineage>
</organism>
<reference evidence="1 2" key="1">
    <citation type="submission" date="2023-12" db="EMBL/GenBank/DDBJ databases">
        <title>Pseudomonas sp. T5W1.</title>
        <authorList>
            <person name="Maltman C."/>
        </authorList>
    </citation>
    <scope>NUCLEOTIDE SEQUENCE [LARGE SCALE GENOMIC DNA]</scope>
    <source>
        <strain evidence="1 2">T5W1</strain>
    </source>
</reference>
<keyword evidence="2" id="KW-1185">Reference proteome</keyword>
<evidence type="ECO:0000313" key="1">
    <source>
        <dbReference type="EMBL" id="MEA1607636.1"/>
    </source>
</evidence>
<dbReference type="RefSeq" id="WP_274086283.1">
    <property type="nucleotide sequence ID" value="NZ_JAYEET010000052.1"/>
</dbReference>
<sequence length="58" mass="6776">MLTANLEVRFEAKRAKLLQYAERVWQIRQGDEDKLATHHLTDLGEHSDVSRRVLETSL</sequence>
<evidence type="ECO:0000313" key="2">
    <source>
        <dbReference type="Proteomes" id="UP001292571"/>
    </source>
</evidence>
<gene>
    <name evidence="1" type="ORF">SOP97_17700</name>
</gene>
<proteinExistence type="predicted"/>
<accession>A0ABU5PD74</accession>
<dbReference type="Proteomes" id="UP001292571">
    <property type="component" value="Unassembled WGS sequence"/>
</dbReference>